<dbReference type="Pfam" id="PF11138">
    <property type="entry name" value="DUF2911"/>
    <property type="match status" value="1"/>
</dbReference>
<organism evidence="2 3">
    <name type="scientific">Geothrix rubra</name>
    <dbReference type="NCBI Taxonomy" id="2927977"/>
    <lineage>
        <taxon>Bacteria</taxon>
        <taxon>Pseudomonadati</taxon>
        <taxon>Acidobacteriota</taxon>
        <taxon>Holophagae</taxon>
        <taxon>Holophagales</taxon>
        <taxon>Holophagaceae</taxon>
        <taxon>Geothrix</taxon>
    </lineage>
</organism>
<sequence length="292" mass="32726">MRLSLPALVLTLGILAAQAAAPPLPASPTDDYVFPQRSPWASVQQTIGTTVIAIDYHRPAVRGRPIWGSLVPYNQVWRAGANEATTIRFSDPVRIQGHEVKAGTYSLFMIPRTGAWTVILNRQARQWGAFAYDPRQDVLRIDVMPRTCPQTEWLTYALDPTSDSTAYVQLLWERVKVNFLVEVDVEGIVAARMKHLFAQRPNDWRVYAEAAEYGLQETVPLSQAITWADRSLALQENPTNLAVKARLLHEAGQRPQAQALMEKALRLARARKEPVTTTGPMEKDLAYWKQGG</sequence>
<dbReference type="InterPro" id="IPR021314">
    <property type="entry name" value="DUF2911"/>
</dbReference>
<evidence type="ECO:0008006" key="4">
    <source>
        <dbReference type="Google" id="ProtNLM"/>
    </source>
</evidence>
<name>A0ABQ5Q873_9BACT</name>
<gene>
    <name evidence="2" type="ORF">GETHPA_25380</name>
</gene>
<keyword evidence="1" id="KW-0732">Signal</keyword>
<evidence type="ECO:0000313" key="2">
    <source>
        <dbReference type="EMBL" id="GLH71005.1"/>
    </source>
</evidence>
<dbReference type="EMBL" id="BSDD01000005">
    <property type="protein sequence ID" value="GLH71005.1"/>
    <property type="molecule type" value="Genomic_DNA"/>
</dbReference>
<comment type="caution">
    <text evidence="2">The sequence shown here is derived from an EMBL/GenBank/DDBJ whole genome shotgun (WGS) entry which is preliminary data.</text>
</comment>
<dbReference type="RefSeq" id="WP_285726823.1">
    <property type="nucleotide sequence ID" value="NZ_BSDD01000005.1"/>
</dbReference>
<feature type="signal peptide" evidence="1">
    <location>
        <begin position="1"/>
        <end position="19"/>
    </location>
</feature>
<protein>
    <recommendedName>
        <fullName evidence="4">DUF2911 domain-containing protein</fullName>
    </recommendedName>
</protein>
<accession>A0ABQ5Q873</accession>
<feature type="chain" id="PRO_5045945871" description="DUF2911 domain-containing protein" evidence="1">
    <location>
        <begin position="20"/>
        <end position="292"/>
    </location>
</feature>
<evidence type="ECO:0000313" key="3">
    <source>
        <dbReference type="Proteomes" id="UP001165089"/>
    </source>
</evidence>
<reference evidence="2 3" key="1">
    <citation type="journal article" date="2023" name="Antonie Van Leeuwenhoek">
        <title>Mesoterricola silvestris gen. nov., sp. nov., Mesoterricola sediminis sp. nov., Geothrix oryzae sp. nov., Geothrix edaphica sp. nov., Geothrix rubra sp. nov., and Geothrix limicola sp. nov., six novel members of Acidobacteriota isolated from soils.</title>
        <authorList>
            <person name="Itoh H."/>
            <person name="Sugisawa Y."/>
            <person name="Mise K."/>
            <person name="Xu Z."/>
            <person name="Kuniyasu M."/>
            <person name="Ushijima N."/>
            <person name="Kawano K."/>
            <person name="Kobayashi E."/>
            <person name="Shiratori Y."/>
            <person name="Masuda Y."/>
            <person name="Senoo K."/>
        </authorList>
    </citation>
    <scope>NUCLEOTIDE SEQUENCE [LARGE SCALE GENOMIC DNA]</scope>
    <source>
        <strain evidence="2 3">Red803</strain>
    </source>
</reference>
<keyword evidence="3" id="KW-1185">Reference proteome</keyword>
<proteinExistence type="predicted"/>
<dbReference type="Proteomes" id="UP001165089">
    <property type="component" value="Unassembled WGS sequence"/>
</dbReference>
<evidence type="ECO:0000256" key="1">
    <source>
        <dbReference type="SAM" id="SignalP"/>
    </source>
</evidence>